<reference evidence="1" key="1">
    <citation type="submission" date="2023-09" db="EMBL/GenBank/DDBJ databases">
        <title>Undibacterium sp. 20NA77.5 isolated from freshwater.</title>
        <authorList>
            <person name="Le V."/>
            <person name="Ko S.-R."/>
            <person name="Ahn C.-Y."/>
            <person name="Oh H.-M."/>
        </authorList>
    </citation>
    <scope>NUCLEOTIDE SEQUENCE</scope>
    <source>
        <strain evidence="1">20NA77.5</strain>
    </source>
</reference>
<protein>
    <submittedName>
        <fullName evidence="1">Uncharacterized protein</fullName>
    </submittedName>
</protein>
<accession>A0ABY9RIG9</accession>
<evidence type="ECO:0000313" key="2">
    <source>
        <dbReference type="Proteomes" id="UP001181355"/>
    </source>
</evidence>
<gene>
    <name evidence="1" type="ORF">RF679_15710</name>
</gene>
<evidence type="ECO:0000313" key="1">
    <source>
        <dbReference type="EMBL" id="WMW80080.1"/>
    </source>
</evidence>
<name>A0ABY9RIG9_9BURK</name>
<dbReference type="RefSeq" id="WP_309481573.1">
    <property type="nucleotide sequence ID" value="NZ_CP133720.1"/>
</dbReference>
<proteinExistence type="predicted"/>
<dbReference type="EMBL" id="CP133720">
    <property type="protein sequence ID" value="WMW80080.1"/>
    <property type="molecule type" value="Genomic_DNA"/>
</dbReference>
<keyword evidence="2" id="KW-1185">Reference proteome</keyword>
<dbReference type="Proteomes" id="UP001181355">
    <property type="component" value="Chromosome"/>
</dbReference>
<organism evidence="1 2">
    <name type="scientific">Undibacterium cyanobacteriorum</name>
    <dbReference type="NCBI Taxonomy" id="3073561"/>
    <lineage>
        <taxon>Bacteria</taxon>
        <taxon>Pseudomonadati</taxon>
        <taxon>Pseudomonadota</taxon>
        <taxon>Betaproteobacteria</taxon>
        <taxon>Burkholderiales</taxon>
        <taxon>Oxalobacteraceae</taxon>
        <taxon>Undibacterium</taxon>
    </lineage>
</organism>
<sequence length="94" mass="10890">MKLSEYLIVFSFRNDTKTDVHLYLEMNPEEVILGPGHVIDLLAKPTDDLLPITVDYVEGGIQIHACREFDPDWHVRFKGKLIKAGYPTRLEDYE</sequence>